<keyword evidence="1" id="KW-0812">Transmembrane</keyword>
<protein>
    <submittedName>
        <fullName evidence="2">Uncharacterized protein</fullName>
    </submittedName>
</protein>
<organism evidence="2">
    <name type="scientific">viral metagenome</name>
    <dbReference type="NCBI Taxonomy" id="1070528"/>
    <lineage>
        <taxon>unclassified sequences</taxon>
        <taxon>metagenomes</taxon>
        <taxon>organismal metagenomes</taxon>
    </lineage>
</organism>
<sequence>MLFYGKEIDIFYIILLVIFILVVYILISYYMQQKQSIAITTSSQPIINNTTDTFIFYLKKKQKETLNRGAFAISLWLNIDSWVPPLAANATFNILTMNNTSNQIFRLYIDNTCQLSINSTFFINSTSTLTSILPINEPVNIILNYNGDDDYNEDKNQFFKSTDGTTKPIYNTNTGFAYNNRALDVFINGRLNNTIILNTSLTKNDKSTTTNCNASCVSYNDASMNYFIDDNIQFLIGNISTTVPGPVGTISNVTFIKDGCSVQDAQNIHKSGNSSNILDNLFSYKLQFSLLEDDKKVKVVEFL</sequence>
<name>A0A6C0F0D7_9ZZZZ</name>
<accession>A0A6C0F0D7</accession>
<dbReference type="EMBL" id="MN738999">
    <property type="protein sequence ID" value="QHT34411.1"/>
    <property type="molecule type" value="Genomic_DNA"/>
</dbReference>
<feature type="transmembrane region" description="Helical" evidence="1">
    <location>
        <begin position="12"/>
        <end position="31"/>
    </location>
</feature>
<reference evidence="2" key="1">
    <citation type="journal article" date="2020" name="Nature">
        <title>Giant virus diversity and host interactions through global metagenomics.</title>
        <authorList>
            <person name="Schulz F."/>
            <person name="Roux S."/>
            <person name="Paez-Espino D."/>
            <person name="Jungbluth S."/>
            <person name="Walsh D.A."/>
            <person name="Denef V.J."/>
            <person name="McMahon K.D."/>
            <person name="Konstantinidis K.T."/>
            <person name="Eloe-Fadrosh E.A."/>
            <person name="Kyrpides N.C."/>
            <person name="Woyke T."/>
        </authorList>
    </citation>
    <scope>NUCLEOTIDE SEQUENCE</scope>
    <source>
        <strain evidence="2">GVMAG-M-3300009163-63</strain>
    </source>
</reference>
<keyword evidence="1" id="KW-0472">Membrane</keyword>
<dbReference type="AlphaFoldDB" id="A0A6C0F0D7"/>
<proteinExistence type="predicted"/>
<evidence type="ECO:0000256" key="1">
    <source>
        <dbReference type="SAM" id="Phobius"/>
    </source>
</evidence>
<evidence type="ECO:0000313" key="2">
    <source>
        <dbReference type="EMBL" id="QHT34411.1"/>
    </source>
</evidence>
<keyword evidence="1" id="KW-1133">Transmembrane helix</keyword>